<dbReference type="InterPro" id="IPR005522">
    <property type="entry name" value="IPK"/>
</dbReference>
<comment type="similarity">
    <text evidence="1 8">Belongs to the inositol phosphokinase (IPK) family.</text>
</comment>
<sequence length="300" mass="35509">MIYSLSMEMYENEELPATLEWYKDQIAGHHPSVVKNGIRQIGIVKERGKEQNLLKLVQDGMRGISEVQFYDSIFQKDQSNHTKAQAVALEGLRNFVPHYFGKRVIEIASRSYEFIELEDITHQYRKPCIMDIKIGKVTYDPDASEDKKHTESIKCPHQKEFGFRILGYRLHPDERGQIRVRDKNWGRTRTPENIQIAFDEYFQAIPSKKLKSDAIKVFRKELAKISEWFDTQQEIQMYSSSLLFVYEGDPHYHTPAKMKMIDFSHVFYEKQYDENYIHGLKFIDNVFQCIEKTDINKEKF</sequence>
<dbReference type="GO" id="GO:0051765">
    <property type="term" value="F:inositol tetrakisphosphate kinase activity"/>
    <property type="evidence" value="ECO:0007669"/>
    <property type="project" value="TreeGrafter"/>
</dbReference>
<dbReference type="WBParaSite" id="PSU_v2.g6456.t1">
    <property type="protein sequence ID" value="PSU_v2.g6456.t1"/>
    <property type="gene ID" value="PSU_v2.g6456"/>
</dbReference>
<dbReference type="GO" id="GO:0005524">
    <property type="term" value="F:ATP binding"/>
    <property type="evidence" value="ECO:0007669"/>
    <property type="project" value="UniProtKB-KW"/>
</dbReference>
<dbReference type="Proteomes" id="UP000887577">
    <property type="component" value="Unplaced"/>
</dbReference>
<dbReference type="GO" id="GO:0008440">
    <property type="term" value="F:inositol-1,4,5-trisphosphate 3-kinase activity"/>
    <property type="evidence" value="ECO:0007669"/>
    <property type="project" value="TreeGrafter"/>
</dbReference>
<dbReference type="PANTHER" id="PTHR12400:SF51">
    <property type="entry name" value="INOSITOL POLYPHOSPHATE MULTIKINASE"/>
    <property type="match status" value="1"/>
</dbReference>
<keyword evidence="9" id="KW-1185">Reference proteome</keyword>
<dbReference type="Gene3D" id="3.30.470.160">
    <property type="entry name" value="Inositol polyphosphate kinase"/>
    <property type="match status" value="1"/>
</dbReference>
<comment type="catalytic activity">
    <reaction evidence="6">
        <text>1D-myo-inositol 1,4,5-trisphosphate + 2 ATP = 1D-myo-inositol 1,3,4,5,6-pentakisphosphate + 2 ADP + 2 H(+)</text>
        <dbReference type="Rhea" id="RHEA:32359"/>
        <dbReference type="ChEBI" id="CHEBI:15378"/>
        <dbReference type="ChEBI" id="CHEBI:30616"/>
        <dbReference type="ChEBI" id="CHEBI:57733"/>
        <dbReference type="ChEBI" id="CHEBI:203600"/>
        <dbReference type="ChEBI" id="CHEBI:456216"/>
        <dbReference type="EC" id="2.7.1.151"/>
    </reaction>
</comment>
<organism evidence="9 10">
    <name type="scientific">Panagrolaimus superbus</name>
    <dbReference type="NCBI Taxonomy" id="310955"/>
    <lineage>
        <taxon>Eukaryota</taxon>
        <taxon>Metazoa</taxon>
        <taxon>Ecdysozoa</taxon>
        <taxon>Nematoda</taxon>
        <taxon>Chromadorea</taxon>
        <taxon>Rhabditida</taxon>
        <taxon>Tylenchina</taxon>
        <taxon>Panagrolaimomorpha</taxon>
        <taxon>Panagrolaimoidea</taxon>
        <taxon>Panagrolaimidae</taxon>
        <taxon>Panagrolaimus</taxon>
    </lineage>
</organism>
<dbReference type="PANTHER" id="PTHR12400">
    <property type="entry name" value="INOSITOL POLYPHOSPHATE KINASE"/>
    <property type="match status" value="1"/>
</dbReference>
<dbReference type="GO" id="GO:0005634">
    <property type="term" value="C:nucleus"/>
    <property type="evidence" value="ECO:0007669"/>
    <property type="project" value="TreeGrafter"/>
</dbReference>
<evidence type="ECO:0000256" key="7">
    <source>
        <dbReference type="ARBA" id="ARBA00036525"/>
    </source>
</evidence>
<evidence type="ECO:0000256" key="6">
    <source>
        <dbReference type="ARBA" id="ARBA00036164"/>
    </source>
</evidence>
<dbReference type="AlphaFoldDB" id="A0A914Z266"/>
<keyword evidence="2 8" id="KW-0808">Transferase</keyword>
<evidence type="ECO:0000256" key="4">
    <source>
        <dbReference type="ARBA" id="ARBA00022777"/>
    </source>
</evidence>
<comment type="catalytic activity">
    <reaction evidence="7">
        <text>1D-myo-inositol 1,3,4,6-tetrakisphosphate + ATP = 1D-myo-inositol 1,3,4,5,6-pentakisphosphate + ADP + H(+)</text>
        <dbReference type="Rhea" id="RHEA:12717"/>
        <dbReference type="ChEBI" id="CHEBI:15378"/>
        <dbReference type="ChEBI" id="CHEBI:30616"/>
        <dbReference type="ChEBI" id="CHEBI:57660"/>
        <dbReference type="ChEBI" id="CHEBI:57733"/>
        <dbReference type="ChEBI" id="CHEBI:456216"/>
        <dbReference type="EC" id="2.7.1.140"/>
    </reaction>
</comment>
<dbReference type="GO" id="GO:0005737">
    <property type="term" value="C:cytoplasm"/>
    <property type="evidence" value="ECO:0007669"/>
    <property type="project" value="TreeGrafter"/>
</dbReference>
<protein>
    <recommendedName>
        <fullName evidence="8">Kinase</fullName>
        <ecNumber evidence="8">2.7.-.-</ecNumber>
    </recommendedName>
</protein>
<evidence type="ECO:0000256" key="2">
    <source>
        <dbReference type="ARBA" id="ARBA00022679"/>
    </source>
</evidence>
<evidence type="ECO:0000313" key="9">
    <source>
        <dbReference type="Proteomes" id="UP000887577"/>
    </source>
</evidence>
<evidence type="ECO:0000313" key="10">
    <source>
        <dbReference type="WBParaSite" id="PSU_v2.g6456.t1"/>
    </source>
</evidence>
<keyword evidence="5" id="KW-0067">ATP-binding</keyword>
<evidence type="ECO:0000256" key="1">
    <source>
        <dbReference type="ARBA" id="ARBA00007374"/>
    </source>
</evidence>
<accession>A0A914Z266</accession>
<dbReference type="EC" id="2.7.-.-" evidence="8"/>
<dbReference type="SUPFAM" id="SSF56104">
    <property type="entry name" value="SAICAR synthase-like"/>
    <property type="match status" value="1"/>
</dbReference>
<dbReference type="InterPro" id="IPR038286">
    <property type="entry name" value="IPK_sf"/>
</dbReference>
<reference evidence="10" key="1">
    <citation type="submission" date="2022-11" db="UniProtKB">
        <authorList>
            <consortium name="WormBaseParasite"/>
        </authorList>
    </citation>
    <scope>IDENTIFICATION</scope>
</reference>
<dbReference type="GO" id="GO:0032958">
    <property type="term" value="P:inositol phosphate biosynthetic process"/>
    <property type="evidence" value="ECO:0007669"/>
    <property type="project" value="InterPro"/>
</dbReference>
<keyword evidence="4 8" id="KW-0418">Kinase</keyword>
<name>A0A914Z266_9BILA</name>
<evidence type="ECO:0000256" key="5">
    <source>
        <dbReference type="ARBA" id="ARBA00022840"/>
    </source>
</evidence>
<evidence type="ECO:0000256" key="8">
    <source>
        <dbReference type="RuleBase" id="RU363090"/>
    </source>
</evidence>
<keyword evidence="3" id="KW-0547">Nucleotide-binding</keyword>
<dbReference type="Pfam" id="PF03770">
    <property type="entry name" value="IPK"/>
    <property type="match status" value="1"/>
</dbReference>
<evidence type="ECO:0000256" key="3">
    <source>
        <dbReference type="ARBA" id="ARBA00022741"/>
    </source>
</evidence>
<proteinExistence type="inferred from homology"/>